<organism evidence="1 2">
    <name type="scientific">Lachancea mirantina</name>
    <dbReference type="NCBI Taxonomy" id="1230905"/>
    <lineage>
        <taxon>Eukaryota</taxon>
        <taxon>Fungi</taxon>
        <taxon>Dikarya</taxon>
        <taxon>Ascomycota</taxon>
        <taxon>Saccharomycotina</taxon>
        <taxon>Saccharomycetes</taxon>
        <taxon>Saccharomycetales</taxon>
        <taxon>Saccharomycetaceae</taxon>
        <taxon>Lachancea</taxon>
    </lineage>
</organism>
<dbReference type="Proteomes" id="UP000191024">
    <property type="component" value="Chromosome D"/>
</dbReference>
<name>A0A1G4JCU2_9SACH</name>
<dbReference type="EMBL" id="LT598463">
    <property type="protein sequence ID" value="SCU87703.1"/>
    <property type="molecule type" value="Genomic_DNA"/>
</dbReference>
<dbReference type="AlphaFoldDB" id="A0A1G4JCU2"/>
<proteinExistence type="predicted"/>
<accession>A0A1G4JCU2</accession>
<reference evidence="1 2" key="1">
    <citation type="submission" date="2016-03" db="EMBL/GenBank/DDBJ databases">
        <authorList>
            <person name="Devillers H."/>
        </authorList>
    </citation>
    <scope>NUCLEOTIDE SEQUENCE [LARGE SCALE GENOMIC DNA]</scope>
    <source>
        <strain evidence="1">CBS 11717</strain>
    </source>
</reference>
<evidence type="ECO:0000313" key="2">
    <source>
        <dbReference type="Proteomes" id="UP000191024"/>
    </source>
</evidence>
<dbReference type="OrthoDB" id="128867at2759"/>
<dbReference type="STRING" id="1230905.A0A1G4JCU2"/>
<protein>
    <submittedName>
        <fullName evidence="1">LAMI_0D07140g1_1</fullName>
    </submittedName>
</protein>
<gene>
    <name evidence="1" type="ORF">LAMI_0D07140G</name>
</gene>
<evidence type="ECO:0000313" key="1">
    <source>
        <dbReference type="EMBL" id="SCU87703.1"/>
    </source>
</evidence>
<keyword evidence="2" id="KW-1185">Reference proteome</keyword>
<sequence>MNSNVPSIPGFYFDPQRRRYFRITANSADISQERYKKETLSRQITVEKVQDRIARNREIGHFRYELIERHLSDSIARCFDYERITHQTLNQIRLVADFEQLYDSIRALDHYQYEIPKSYQIKRDIWSDLRPFSLGRMETTARIIRAERTGRYIVITKQGTLIKVLENGDFIVLKEDFDFSDPMEVIHIEENRCRDELLICKRSKNTSRLSFEVANLSGDNIQAFQPSRNVVGDLNCATCHRGSVLCASNGLLQLVKDDGSTKTVEKPKSDILCIEISNFVGLPDQIPGWFCCRNGSFYQLTIQELTPKLKEFKSRRLCHFKERVISIIEAGSEQILLSMIGTSHQTIGLIEKRLITGKIMRGPSTPHDLILQRFESRFHNLTRETEIFSVDCSGRYFIYGDKRANDGRGDFDLFSTNYEDNLLHAQFAFPKAIIYERIKAMSDCFPADELKDIKKIVSVCLVSGRNSEITRCHNGQLPFKADIVLFTEDKSSPGFTQRTISI</sequence>